<comment type="caution">
    <text evidence="2">The sequence shown here is derived from an EMBL/GenBank/DDBJ whole genome shotgun (WGS) entry which is preliminary data.</text>
</comment>
<feature type="region of interest" description="Disordered" evidence="1">
    <location>
        <begin position="652"/>
        <end position="828"/>
    </location>
</feature>
<feature type="compositionally biased region" description="Low complexity" evidence="1">
    <location>
        <begin position="30"/>
        <end position="63"/>
    </location>
</feature>
<name>A0AAJ0GGF1_9PEZI</name>
<dbReference type="Proteomes" id="UP001271007">
    <property type="component" value="Unassembled WGS sequence"/>
</dbReference>
<evidence type="ECO:0000256" key="1">
    <source>
        <dbReference type="SAM" id="MobiDB-lite"/>
    </source>
</evidence>
<protein>
    <submittedName>
        <fullName evidence="2">Uncharacterized protein</fullName>
    </submittedName>
</protein>
<dbReference type="EMBL" id="JAWDJX010000004">
    <property type="protein sequence ID" value="KAK3057042.1"/>
    <property type="molecule type" value="Genomic_DNA"/>
</dbReference>
<feature type="compositionally biased region" description="Low complexity" evidence="1">
    <location>
        <begin position="689"/>
        <end position="714"/>
    </location>
</feature>
<evidence type="ECO:0000313" key="2">
    <source>
        <dbReference type="EMBL" id="KAK3057042.1"/>
    </source>
</evidence>
<organism evidence="2 3">
    <name type="scientific">Extremus antarcticus</name>
    <dbReference type="NCBI Taxonomy" id="702011"/>
    <lineage>
        <taxon>Eukaryota</taxon>
        <taxon>Fungi</taxon>
        <taxon>Dikarya</taxon>
        <taxon>Ascomycota</taxon>
        <taxon>Pezizomycotina</taxon>
        <taxon>Dothideomycetes</taxon>
        <taxon>Dothideomycetidae</taxon>
        <taxon>Mycosphaerellales</taxon>
        <taxon>Extremaceae</taxon>
        <taxon>Extremus</taxon>
    </lineage>
</organism>
<feature type="compositionally biased region" description="Low complexity" evidence="1">
    <location>
        <begin position="805"/>
        <end position="828"/>
    </location>
</feature>
<evidence type="ECO:0000313" key="3">
    <source>
        <dbReference type="Proteomes" id="UP001271007"/>
    </source>
</evidence>
<feature type="compositionally biased region" description="Low complexity" evidence="1">
    <location>
        <begin position="91"/>
        <end position="100"/>
    </location>
</feature>
<feature type="compositionally biased region" description="Polar residues" evidence="1">
    <location>
        <begin position="728"/>
        <end position="739"/>
    </location>
</feature>
<dbReference type="AlphaFoldDB" id="A0AAJ0GGF1"/>
<dbReference type="PANTHER" id="PTHR36847">
    <property type="entry name" value="AMIDOLIGASE ENZYME"/>
    <property type="match status" value="1"/>
</dbReference>
<dbReference type="PANTHER" id="PTHR36847:SF1">
    <property type="entry name" value="AMIDOLIGASE ENZYME"/>
    <property type="match status" value="1"/>
</dbReference>
<sequence length="828" mass="90798">MPGKPGAASSSKGDEPPRQPKKPAAPKPPTASSSKNETPPAQSKKPGASKAAAASSSKANTPSNQPKQSAGTKSAAVSSSEDDASWKQPKKPAGLKPAAASSKVHTQSEQPKKSPALKPKLSYKNNSFVDNDLDEPDLSFGVELEYIFVSSKDRSDDDAWPSLNPDQQGVEVVREAISGSLKAQCRLCQQPVRFKLPLNCNPDPFLEDDDDYALWDVIEERLDSVAEEREALGSEKENYVCTGVEIRSRILSPIMDLEVFDSVSTTCSLHKISPEQEISAVLRALKQRFCTFPDGRKSDFLYPNPQCGLHVHVGNQGEKFELQEVKNVMSMYVACERLIDEVQAPHRTSWTDMAMRPMSRFKPTDDIEHSSVYMRDPEVCNVPLSAPFILAVCGRRQRQFRGRTEIPVIPMPWKEHRGGYPETHKNDEMINRNRWACDIDAWLYLIQAAPTMVDLCALYGVRSKSTVLSILNISHPRTAYSIKHTIEFRGAASTLQAEPMLAWVDFAVKLVSYCQQNGWFALSNHIGNQGTLRQPNANFAMLAQQIGCKEDTLKYYKERLEQPTGECVRNLRGAEKLQALSGKKNGDPLADLALYSIEQERRDMDSRNARARVSMKLREGGYGQFPLPVANGIAQALGFQLTESEQKRNKMGYQPPFVIDDDDDVQMPIPEAVHQPPPSDGDPDEDLESLVSSIASLSSEGSSARSQRRAASVGPSPSAPILAGKVRSTLSASRTSSNDNRGRPRDNTEASADTSRSTSRRGPRQTSDSPGVPSPESQDRGRAASGEAPESWEDERSPSTGNTPARAISVSSSVSRPSSSGESAARRN</sequence>
<feature type="compositionally biased region" description="Low complexity" evidence="1">
    <location>
        <begin position="113"/>
        <end position="124"/>
    </location>
</feature>
<accession>A0AAJ0GGF1</accession>
<keyword evidence="3" id="KW-1185">Reference proteome</keyword>
<gene>
    <name evidence="2" type="ORF">LTR09_002080</name>
</gene>
<reference evidence="2" key="1">
    <citation type="submission" date="2023-04" db="EMBL/GenBank/DDBJ databases">
        <title>Black Yeasts Isolated from many extreme environments.</title>
        <authorList>
            <person name="Coleine C."/>
            <person name="Stajich J.E."/>
            <person name="Selbmann L."/>
        </authorList>
    </citation>
    <scope>NUCLEOTIDE SEQUENCE</scope>
    <source>
        <strain evidence="2">CCFEE 5312</strain>
    </source>
</reference>
<feature type="region of interest" description="Disordered" evidence="1">
    <location>
        <begin position="1"/>
        <end position="124"/>
    </location>
</feature>
<proteinExistence type="predicted"/>